<dbReference type="GO" id="GO:0048024">
    <property type="term" value="P:regulation of mRNA splicing, via spliceosome"/>
    <property type="evidence" value="ECO:0007669"/>
    <property type="project" value="TreeGrafter"/>
</dbReference>
<dbReference type="Proteomes" id="UP001157006">
    <property type="component" value="Chromosome 2"/>
</dbReference>
<dbReference type="Pfam" id="PF22675">
    <property type="entry name" value="KH-I_KHDC4-BBP"/>
    <property type="match status" value="1"/>
</dbReference>
<evidence type="ECO:0000256" key="3">
    <source>
        <dbReference type="SAM" id="MobiDB-lite"/>
    </source>
</evidence>
<dbReference type="GO" id="GO:0005634">
    <property type="term" value="C:nucleus"/>
    <property type="evidence" value="ECO:0007669"/>
    <property type="project" value="TreeGrafter"/>
</dbReference>
<evidence type="ECO:0000256" key="1">
    <source>
        <dbReference type="ARBA" id="ARBA00022884"/>
    </source>
</evidence>
<evidence type="ECO:0000256" key="2">
    <source>
        <dbReference type="PROSITE-ProRule" id="PRU00117"/>
    </source>
</evidence>
<name>A0AAV0ZJC7_VICFA</name>
<keyword evidence="1 2" id="KW-0694">RNA-binding</keyword>
<dbReference type="PROSITE" id="PS50084">
    <property type="entry name" value="KH_TYPE_1"/>
    <property type="match status" value="1"/>
</dbReference>
<dbReference type="InterPro" id="IPR047086">
    <property type="entry name" value="SF1-HH_sf"/>
</dbReference>
<dbReference type="Gene3D" id="6.10.140.1790">
    <property type="match status" value="1"/>
</dbReference>
<protein>
    <recommendedName>
        <fullName evidence="4">KHDC4/BBP-like KH-domain type I domain-containing protein</fullName>
    </recommendedName>
</protein>
<feature type="region of interest" description="Disordered" evidence="3">
    <location>
        <begin position="41"/>
        <end position="73"/>
    </location>
</feature>
<evidence type="ECO:0000313" key="5">
    <source>
        <dbReference type="EMBL" id="CAI8597981.1"/>
    </source>
</evidence>
<evidence type="ECO:0000259" key="4">
    <source>
        <dbReference type="Pfam" id="PF22675"/>
    </source>
</evidence>
<dbReference type="PANTHER" id="PTHR11208:SF98">
    <property type="entry name" value="RNA-BINDING KH DOMAIN-CONTAINING PROTEIN"/>
    <property type="match status" value="1"/>
</dbReference>
<feature type="compositionally biased region" description="Basic and acidic residues" evidence="3">
    <location>
        <begin position="55"/>
        <end position="66"/>
    </location>
</feature>
<accession>A0AAV0ZJC7</accession>
<feature type="region of interest" description="Disordered" evidence="3">
    <location>
        <begin position="107"/>
        <end position="129"/>
    </location>
</feature>
<dbReference type="GO" id="GO:0003729">
    <property type="term" value="F:mRNA binding"/>
    <property type="evidence" value="ECO:0007669"/>
    <property type="project" value="TreeGrafter"/>
</dbReference>
<keyword evidence="6" id="KW-1185">Reference proteome</keyword>
<dbReference type="InterPro" id="IPR045071">
    <property type="entry name" value="BBP-like"/>
</dbReference>
<dbReference type="PANTHER" id="PTHR11208">
    <property type="entry name" value="RNA-BINDING PROTEIN RELATED"/>
    <property type="match status" value="1"/>
</dbReference>
<organism evidence="5 6">
    <name type="scientific">Vicia faba</name>
    <name type="common">Broad bean</name>
    <name type="synonym">Faba vulgaris</name>
    <dbReference type="NCBI Taxonomy" id="3906"/>
    <lineage>
        <taxon>Eukaryota</taxon>
        <taxon>Viridiplantae</taxon>
        <taxon>Streptophyta</taxon>
        <taxon>Embryophyta</taxon>
        <taxon>Tracheophyta</taxon>
        <taxon>Spermatophyta</taxon>
        <taxon>Magnoliopsida</taxon>
        <taxon>eudicotyledons</taxon>
        <taxon>Gunneridae</taxon>
        <taxon>Pentapetalae</taxon>
        <taxon>rosids</taxon>
        <taxon>fabids</taxon>
        <taxon>Fabales</taxon>
        <taxon>Fabaceae</taxon>
        <taxon>Papilionoideae</taxon>
        <taxon>50 kb inversion clade</taxon>
        <taxon>NPAAA clade</taxon>
        <taxon>Hologalegina</taxon>
        <taxon>IRL clade</taxon>
        <taxon>Fabeae</taxon>
        <taxon>Vicia</taxon>
    </lineage>
</organism>
<dbReference type="EMBL" id="OX451737">
    <property type="protein sequence ID" value="CAI8597981.1"/>
    <property type="molecule type" value="Genomic_DNA"/>
</dbReference>
<feature type="compositionally biased region" description="Pro residues" evidence="3">
    <location>
        <begin position="464"/>
        <end position="473"/>
    </location>
</feature>
<sequence length="546" mass="58513">MSGPTSTTPTSGAQKLSMFAAKSGFVIPKNKLLGSLLPISRGAKKDGLTGLINEESSKQIERKSRWGPDPTQDASVRRAKVLALQIRVDQISKQLESDNLEIGATQNSALVDENPDENKSGSQVNSKKSEMLELEKRETIGEILKLDPSYKPPPGFKPLLKEHSIPLPVQEYPGYKFIGLIYGPGGDNQKRLEKETGAKIKIRGTKADTGEKVKLNQVLMSTISIVELLISSVTGSSAAGSTPSVSVFGDSTNGLNQNQDPPSHAISLSLSNRAVFQPAATTQMQGDHFQYSGSWFSAAPSHTPSFASSGSVVPPNPPHVARTPHFPSQTMSPSNMISAFGAQPTSITGFHQIIPNQQFSMHAPPPTQFLQHSQWTQTTPFGHVGPPRNPSVIPAQNLSAATSASLSFPVSLRQPTSTGHLQTSVSSMPQPMSGISPSPIANQPSTSQGVSSGLSGGPVNMGPMAPPAVPPARPVSLGPQPDIEYKPPQPNVSMMPQPGSIHPHHAGMSPRPPSSLDQFQELLIQLETIYQDLFHFHRQEYPLHFH</sequence>
<evidence type="ECO:0000313" key="6">
    <source>
        <dbReference type="Proteomes" id="UP001157006"/>
    </source>
</evidence>
<gene>
    <name evidence="5" type="ORF">VFH_II106560</name>
</gene>
<feature type="compositionally biased region" description="Polar residues" evidence="3">
    <location>
        <begin position="411"/>
        <end position="453"/>
    </location>
</feature>
<feature type="region of interest" description="Disordered" evidence="3">
    <location>
        <begin position="411"/>
        <end position="489"/>
    </location>
</feature>
<feature type="domain" description="KHDC4/BBP-like KH-domain type I" evidence="4">
    <location>
        <begin position="171"/>
        <end position="210"/>
    </location>
</feature>
<dbReference type="SUPFAM" id="SSF54791">
    <property type="entry name" value="Eukaryotic type KH-domain (KH-domain type I)"/>
    <property type="match status" value="1"/>
</dbReference>
<reference evidence="5 6" key="1">
    <citation type="submission" date="2023-01" db="EMBL/GenBank/DDBJ databases">
        <authorList>
            <person name="Kreplak J."/>
        </authorList>
    </citation>
    <scope>NUCLEOTIDE SEQUENCE [LARGE SCALE GENOMIC DNA]</scope>
</reference>
<dbReference type="InterPro" id="IPR055256">
    <property type="entry name" value="KH_1_KHDC4/BBP-like"/>
</dbReference>
<proteinExistence type="predicted"/>
<dbReference type="InterPro" id="IPR036612">
    <property type="entry name" value="KH_dom_type_1_sf"/>
</dbReference>
<dbReference type="Gene3D" id="3.30.1370.10">
    <property type="entry name" value="K Homology domain, type 1"/>
    <property type="match status" value="1"/>
</dbReference>
<dbReference type="AlphaFoldDB" id="A0AAV0ZJC7"/>